<dbReference type="Proteomes" id="UP000002710">
    <property type="component" value="Chromosome"/>
</dbReference>
<dbReference type="STRING" id="207559.Dde_2509"/>
<evidence type="ECO:0000313" key="3">
    <source>
        <dbReference type="EMBL" id="ABB39306.1"/>
    </source>
</evidence>
<feature type="signal peptide" evidence="1">
    <location>
        <begin position="1"/>
        <end position="24"/>
    </location>
</feature>
<dbReference type="NCBIfam" id="TIGR02595">
    <property type="entry name" value="PEP_CTERM"/>
    <property type="match status" value="1"/>
</dbReference>
<evidence type="ECO:0000313" key="4">
    <source>
        <dbReference type="Proteomes" id="UP000002710"/>
    </source>
</evidence>
<reference evidence="3 4" key="1">
    <citation type="journal article" date="2011" name="J. Bacteriol.">
        <title>Complete genome sequence and updated annotation of Desulfovibrio alaskensis G20.</title>
        <authorList>
            <person name="Hauser L.J."/>
            <person name="Land M.L."/>
            <person name="Brown S.D."/>
            <person name="Larimer F."/>
            <person name="Keller K.L."/>
            <person name="Rapp-Giles B.J."/>
            <person name="Price M.N."/>
            <person name="Lin M."/>
            <person name="Bruce D.C."/>
            <person name="Detter J.C."/>
            <person name="Tapia R."/>
            <person name="Han C.S."/>
            <person name="Goodwin L.A."/>
            <person name="Cheng J.F."/>
            <person name="Pitluck S."/>
            <person name="Copeland A."/>
            <person name="Lucas S."/>
            <person name="Nolan M."/>
            <person name="Lapidus A.L."/>
            <person name="Palumbo A.V."/>
            <person name="Wall J.D."/>
        </authorList>
    </citation>
    <scope>NUCLEOTIDE SEQUENCE [LARGE SCALE GENOMIC DNA]</scope>
    <source>
        <strain evidence="4">ATCC BAA 1058 / DSM 17464 / G20</strain>
    </source>
</reference>
<dbReference type="NCBIfam" id="NF038125">
    <property type="entry name" value="PEP_CTERM_THxN"/>
    <property type="match status" value="1"/>
</dbReference>
<dbReference type="KEGG" id="dde:Dde_2509"/>
<sequence length="263" mass="28700">MHTRIVTITGILVFNLLFAAVASAAVVTSWGYTYNAGFTDWKMSDRWTRPSKWGKTWIDGEKAYKNLYWGDNWNGWSGISLDSGTSGIVHTNGDAAHAMSMTHSNSPTYGGSLVSGTVKAMLELRALDPYHGSEIALSTALEFAFYETPNNGLLTDDVFILTNPGVTTEGFEYGGEWYTLDFGSSYGVIPESYIEALGLDTSITYYGWLTPENADTTVDTSFTITHRPQPTPAPEPATLGLMGLGLVALGVYSRMKRNVAKRS</sequence>
<keyword evidence="1" id="KW-0732">Signal</keyword>
<dbReference type="eggNOG" id="ENOG50335B4">
    <property type="taxonomic scope" value="Bacteria"/>
</dbReference>
<accession>Q30YE0</accession>
<evidence type="ECO:0000256" key="1">
    <source>
        <dbReference type="SAM" id="SignalP"/>
    </source>
</evidence>
<dbReference type="HOGENOM" id="CLU_084714_0_0_7"/>
<feature type="chain" id="PRO_5004219990" evidence="1">
    <location>
        <begin position="25"/>
        <end position="263"/>
    </location>
</feature>
<organism evidence="3 4">
    <name type="scientific">Oleidesulfovibrio alaskensis (strain ATCC BAA-1058 / DSM 17464 / G20)</name>
    <name type="common">Desulfovibrio alaskensis</name>
    <dbReference type="NCBI Taxonomy" id="207559"/>
    <lineage>
        <taxon>Bacteria</taxon>
        <taxon>Pseudomonadati</taxon>
        <taxon>Thermodesulfobacteriota</taxon>
        <taxon>Desulfovibrionia</taxon>
        <taxon>Desulfovibrionales</taxon>
        <taxon>Desulfovibrionaceae</taxon>
        <taxon>Oleidesulfovibrio</taxon>
    </lineage>
</organism>
<dbReference type="AlphaFoldDB" id="Q30YE0"/>
<gene>
    <name evidence="3" type="ordered locus">Dde_2509</name>
</gene>
<name>Q30YE0_OLEA2</name>
<proteinExistence type="predicted"/>
<protein>
    <submittedName>
        <fullName evidence="3">PEP motif putative anchor domain protein</fullName>
    </submittedName>
</protein>
<keyword evidence="4" id="KW-1185">Reference proteome</keyword>
<evidence type="ECO:0000259" key="2">
    <source>
        <dbReference type="Pfam" id="PF07589"/>
    </source>
</evidence>
<dbReference type="Pfam" id="PF07589">
    <property type="entry name" value="PEP-CTERM"/>
    <property type="match status" value="1"/>
</dbReference>
<dbReference type="EMBL" id="CP000112">
    <property type="protein sequence ID" value="ABB39306.1"/>
    <property type="molecule type" value="Genomic_DNA"/>
</dbReference>
<dbReference type="InterPro" id="IPR013424">
    <property type="entry name" value="Ice-binding_C"/>
</dbReference>
<dbReference type="RefSeq" id="WP_011368364.1">
    <property type="nucleotide sequence ID" value="NC_007519.1"/>
</dbReference>
<feature type="domain" description="Ice-binding protein C-terminal" evidence="2">
    <location>
        <begin position="232"/>
        <end position="254"/>
    </location>
</feature>